<dbReference type="RefSeq" id="WP_188569312.1">
    <property type="nucleotide sequence ID" value="NZ_BMED01000008.1"/>
</dbReference>
<reference evidence="5" key="2">
    <citation type="submission" date="2020-09" db="EMBL/GenBank/DDBJ databases">
        <authorList>
            <person name="Sun Q."/>
            <person name="Zhou Y."/>
        </authorList>
    </citation>
    <scope>NUCLEOTIDE SEQUENCE</scope>
    <source>
        <strain evidence="5">CGMCC 1.10998</strain>
    </source>
</reference>
<dbReference type="CDD" id="cd00130">
    <property type="entry name" value="PAS"/>
    <property type="match status" value="1"/>
</dbReference>
<dbReference type="PIRSF" id="PIRSF005925">
    <property type="entry name" value="Dos"/>
    <property type="match status" value="1"/>
</dbReference>
<dbReference type="InterPro" id="IPR000014">
    <property type="entry name" value="PAS"/>
</dbReference>
<dbReference type="PROSITE" id="PS50112">
    <property type="entry name" value="PAS"/>
    <property type="match status" value="1"/>
</dbReference>
<dbReference type="InterPro" id="IPR035919">
    <property type="entry name" value="EAL_sf"/>
</dbReference>
<evidence type="ECO:0000259" key="3">
    <source>
        <dbReference type="PROSITE" id="PS50883"/>
    </source>
</evidence>
<evidence type="ECO:0000313" key="5">
    <source>
        <dbReference type="EMBL" id="GGD00045.1"/>
    </source>
</evidence>
<dbReference type="InterPro" id="IPR000160">
    <property type="entry name" value="GGDEF_dom"/>
</dbReference>
<feature type="domain" description="EAL" evidence="3">
    <location>
        <begin position="415"/>
        <end position="668"/>
    </location>
</feature>
<dbReference type="PANTHER" id="PTHR44757">
    <property type="entry name" value="DIGUANYLATE CYCLASE DGCP"/>
    <property type="match status" value="1"/>
</dbReference>
<dbReference type="PANTHER" id="PTHR44757:SF2">
    <property type="entry name" value="BIOFILM ARCHITECTURE MAINTENANCE PROTEIN MBAA"/>
    <property type="match status" value="1"/>
</dbReference>
<dbReference type="SUPFAM" id="SSF55073">
    <property type="entry name" value="Nucleotide cyclase"/>
    <property type="match status" value="1"/>
</dbReference>
<dbReference type="FunFam" id="3.20.20.450:FF:000001">
    <property type="entry name" value="Cyclic di-GMP phosphodiesterase yahA"/>
    <property type="match status" value="1"/>
</dbReference>
<dbReference type="GO" id="GO:0006355">
    <property type="term" value="P:regulation of DNA-templated transcription"/>
    <property type="evidence" value="ECO:0007669"/>
    <property type="project" value="InterPro"/>
</dbReference>
<dbReference type="PROSITE" id="PS50887">
    <property type="entry name" value="GGDEF"/>
    <property type="match status" value="1"/>
</dbReference>
<dbReference type="InterPro" id="IPR052155">
    <property type="entry name" value="Biofilm_reg_signaling"/>
</dbReference>
<dbReference type="InterPro" id="IPR043128">
    <property type="entry name" value="Rev_trsase/Diguanyl_cyclase"/>
</dbReference>
<organism evidence="5 6">
    <name type="scientific">Undibacterium terreum</name>
    <dbReference type="NCBI Taxonomy" id="1224302"/>
    <lineage>
        <taxon>Bacteria</taxon>
        <taxon>Pseudomonadati</taxon>
        <taxon>Pseudomonadota</taxon>
        <taxon>Betaproteobacteria</taxon>
        <taxon>Burkholderiales</taxon>
        <taxon>Oxalobacteraceae</taxon>
        <taxon>Undibacterium</taxon>
    </lineage>
</organism>
<dbReference type="Gene3D" id="3.30.70.270">
    <property type="match status" value="1"/>
</dbReference>
<dbReference type="SMART" id="SM00052">
    <property type="entry name" value="EAL"/>
    <property type="match status" value="1"/>
</dbReference>
<dbReference type="PROSITE" id="PS50113">
    <property type="entry name" value="PAC"/>
    <property type="match status" value="1"/>
</dbReference>
<dbReference type="Proteomes" id="UP000637423">
    <property type="component" value="Unassembled WGS sequence"/>
</dbReference>
<dbReference type="SMART" id="SM00267">
    <property type="entry name" value="GGDEF"/>
    <property type="match status" value="1"/>
</dbReference>
<dbReference type="CDD" id="cd01949">
    <property type="entry name" value="GGDEF"/>
    <property type="match status" value="1"/>
</dbReference>
<protein>
    <recommendedName>
        <fullName evidence="7">PAS domain S-box-containing protein/diguanylate cyclase (GGDEF) domain-containing protein</fullName>
    </recommendedName>
</protein>
<accession>A0A916V280</accession>
<dbReference type="InterPro" id="IPR035965">
    <property type="entry name" value="PAS-like_dom_sf"/>
</dbReference>
<dbReference type="AlphaFoldDB" id="A0A916V280"/>
<proteinExistence type="predicted"/>
<reference evidence="5" key="1">
    <citation type="journal article" date="2014" name="Int. J. Syst. Evol. Microbiol.">
        <title>Complete genome sequence of Corynebacterium casei LMG S-19264T (=DSM 44701T), isolated from a smear-ripened cheese.</title>
        <authorList>
            <consortium name="US DOE Joint Genome Institute (JGI-PGF)"/>
            <person name="Walter F."/>
            <person name="Albersmeier A."/>
            <person name="Kalinowski J."/>
            <person name="Ruckert C."/>
        </authorList>
    </citation>
    <scope>NUCLEOTIDE SEQUENCE</scope>
    <source>
        <strain evidence="5">CGMCC 1.10998</strain>
    </source>
</reference>
<name>A0A916V280_9BURK</name>
<evidence type="ECO:0000259" key="4">
    <source>
        <dbReference type="PROSITE" id="PS50887"/>
    </source>
</evidence>
<dbReference type="SUPFAM" id="SSF55785">
    <property type="entry name" value="PYP-like sensor domain (PAS domain)"/>
    <property type="match status" value="1"/>
</dbReference>
<dbReference type="InterPro" id="IPR029787">
    <property type="entry name" value="Nucleotide_cyclase"/>
</dbReference>
<dbReference type="EMBL" id="BMED01000008">
    <property type="protein sequence ID" value="GGD00045.1"/>
    <property type="molecule type" value="Genomic_DNA"/>
</dbReference>
<dbReference type="Pfam" id="PF00563">
    <property type="entry name" value="EAL"/>
    <property type="match status" value="1"/>
</dbReference>
<dbReference type="InterPro" id="IPR001610">
    <property type="entry name" value="PAC"/>
</dbReference>
<dbReference type="SUPFAM" id="SSF141868">
    <property type="entry name" value="EAL domain-like"/>
    <property type="match status" value="1"/>
</dbReference>
<keyword evidence="6" id="KW-1185">Reference proteome</keyword>
<dbReference type="Gene3D" id="3.20.20.450">
    <property type="entry name" value="EAL domain"/>
    <property type="match status" value="1"/>
</dbReference>
<dbReference type="InterPro" id="IPR001633">
    <property type="entry name" value="EAL_dom"/>
</dbReference>
<sequence>MISRTGAHDLNLGAELGEAILCLQGDALDAALSRIARNVLESPQGGYVRQSPSHDDVPQLVRAVLPGTFYVLSGKKNGYTEQDQARLAVLTDLTVRLFATKAELGKRMNETAQVQLQQQSQILDQMQESVITMDLAGFIVSWNRGAEKLFGYTASEAIGKNILFLYDDEELDGLKLFDVFLEQGGREMEVRRRKKSGEVFWASLTLSPLCDANKEPIGIIGYLRDITERKQAEERINHLAYYDLLTGLPNRTLFKKLVDKALIQFQRNSTLGSLLFIDLNRFKPINDTLGHHIGDLLLKQVAERLRRTLRDNDVVARLGSDEFAIALLEINQHYHAGLVAQKLLAALDEEFIIEGHELRIGASIGISVYPQDGQDADNLIRRADIAMFKAKRSGEGVGGGYVFYNQEMNHTIAGRLHIESALRRALERKEFSLLYQPKIDIATGKIIGAEALLRWLHPERGMISPVDFIPVAEETGLILQIDAWVLETACAQARKWRDLGQDAFRVAVNVSAKEFTNSLPERVGDVLSRHNIAPQWLELEITESMLMNSAQGVLGIMDEITTLGVTLSLDDFGTGYSSLSYLKRFPIDTLKIDRSFIQGIPEDVNDCAIASAIISMAKQLKHRVIAEGVESQEQLNFLKNAGCDEVQGYMFSHPVSAAKFEEMLVKDYRFAL</sequence>
<feature type="domain" description="PAS" evidence="1">
    <location>
        <begin position="115"/>
        <end position="164"/>
    </location>
</feature>
<dbReference type="NCBIfam" id="TIGR00229">
    <property type="entry name" value="sensory_box"/>
    <property type="match status" value="1"/>
</dbReference>
<dbReference type="CDD" id="cd01948">
    <property type="entry name" value="EAL"/>
    <property type="match status" value="1"/>
</dbReference>
<dbReference type="SMART" id="SM00086">
    <property type="entry name" value="PAC"/>
    <property type="match status" value="1"/>
</dbReference>
<dbReference type="Gene3D" id="3.30.450.20">
    <property type="entry name" value="PAS domain"/>
    <property type="match status" value="1"/>
</dbReference>
<gene>
    <name evidence="5" type="ORF">GCM10011396_54440</name>
</gene>
<feature type="domain" description="PAC" evidence="2">
    <location>
        <begin position="186"/>
        <end position="238"/>
    </location>
</feature>
<evidence type="ECO:0000313" key="6">
    <source>
        <dbReference type="Proteomes" id="UP000637423"/>
    </source>
</evidence>
<dbReference type="InterPro" id="IPR000700">
    <property type="entry name" value="PAS-assoc_C"/>
</dbReference>
<evidence type="ECO:0008006" key="7">
    <source>
        <dbReference type="Google" id="ProtNLM"/>
    </source>
</evidence>
<dbReference type="Pfam" id="PF00990">
    <property type="entry name" value="GGDEF"/>
    <property type="match status" value="1"/>
</dbReference>
<dbReference type="PROSITE" id="PS50883">
    <property type="entry name" value="EAL"/>
    <property type="match status" value="1"/>
</dbReference>
<feature type="domain" description="GGDEF" evidence="4">
    <location>
        <begin position="270"/>
        <end position="407"/>
    </location>
</feature>
<comment type="caution">
    <text evidence="5">The sequence shown here is derived from an EMBL/GenBank/DDBJ whole genome shotgun (WGS) entry which is preliminary data.</text>
</comment>
<dbReference type="InterPro" id="IPR012226">
    <property type="entry name" value="Diguanyl_cyclase/Pdiesterase"/>
</dbReference>
<dbReference type="InterPro" id="IPR013767">
    <property type="entry name" value="PAS_fold"/>
</dbReference>
<dbReference type="NCBIfam" id="TIGR00254">
    <property type="entry name" value="GGDEF"/>
    <property type="match status" value="1"/>
</dbReference>
<dbReference type="Pfam" id="PF00989">
    <property type="entry name" value="PAS"/>
    <property type="match status" value="1"/>
</dbReference>
<dbReference type="SMART" id="SM00091">
    <property type="entry name" value="PAS"/>
    <property type="match status" value="1"/>
</dbReference>
<evidence type="ECO:0000259" key="1">
    <source>
        <dbReference type="PROSITE" id="PS50112"/>
    </source>
</evidence>
<evidence type="ECO:0000259" key="2">
    <source>
        <dbReference type="PROSITE" id="PS50113"/>
    </source>
</evidence>